<dbReference type="AlphaFoldDB" id="A0A1Q3D5V2"/>
<comment type="caution">
    <text evidence="3">The sequence shown here is derived from an EMBL/GenBank/DDBJ whole genome shotgun (WGS) entry which is preliminary data.</text>
</comment>
<evidence type="ECO:0000259" key="2">
    <source>
        <dbReference type="Pfam" id="PF24583"/>
    </source>
</evidence>
<dbReference type="Proteomes" id="UP000187406">
    <property type="component" value="Unassembled WGS sequence"/>
</dbReference>
<dbReference type="OrthoDB" id="1937541at2759"/>
<keyword evidence="1" id="KW-0472">Membrane</keyword>
<dbReference type="EMBL" id="BDDD01004563">
    <property type="protein sequence ID" value="GAV87896.1"/>
    <property type="molecule type" value="Genomic_DNA"/>
</dbReference>
<evidence type="ECO:0000313" key="4">
    <source>
        <dbReference type="Proteomes" id="UP000187406"/>
    </source>
</evidence>
<keyword evidence="1" id="KW-1133">Transmembrane helix</keyword>
<evidence type="ECO:0000256" key="1">
    <source>
        <dbReference type="SAM" id="Phobius"/>
    </source>
</evidence>
<evidence type="ECO:0000313" key="3">
    <source>
        <dbReference type="EMBL" id="GAV87896.1"/>
    </source>
</evidence>
<proteinExistence type="predicted"/>
<keyword evidence="4" id="KW-1185">Reference proteome</keyword>
<reference evidence="4" key="1">
    <citation type="submission" date="2016-04" db="EMBL/GenBank/DDBJ databases">
        <title>Cephalotus genome sequencing.</title>
        <authorList>
            <person name="Fukushima K."/>
            <person name="Hasebe M."/>
            <person name="Fang X."/>
        </authorList>
    </citation>
    <scope>NUCLEOTIDE SEQUENCE [LARGE SCALE GENOMIC DNA]</scope>
    <source>
        <strain evidence="4">cv. St1</strain>
    </source>
</reference>
<gene>
    <name evidence="3" type="ORF">CFOL_v3_31320</name>
</gene>
<keyword evidence="1" id="KW-0812">Transmembrane</keyword>
<accession>A0A1Q3D5V2</accession>
<organism evidence="3 4">
    <name type="scientific">Cephalotus follicularis</name>
    <name type="common">Albany pitcher plant</name>
    <dbReference type="NCBI Taxonomy" id="3775"/>
    <lineage>
        <taxon>Eukaryota</taxon>
        <taxon>Viridiplantae</taxon>
        <taxon>Streptophyta</taxon>
        <taxon>Embryophyta</taxon>
        <taxon>Tracheophyta</taxon>
        <taxon>Spermatophyta</taxon>
        <taxon>Magnoliopsida</taxon>
        <taxon>eudicotyledons</taxon>
        <taxon>Gunneridae</taxon>
        <taxon>Pentapetalae</taxon>
        <taxon>rosids</taxon>
        <taxon>fabids</taxon>
        <taxon>Oxalidales</taxon>
        <taxon>Cephalotaceae</taxon>
        <taxon>Cephalotus</taxon>
    </lineage>
</organism>
<dbReference type="InterPro" id="IPR056029">
    <property type="entry name" value="DUF7610"/>
</dbReference>
<feature type="transmembrane region" description="Helical" evidence="1">
    <location>
        <begin position="156"/>
        <end position="182"/>
    </location>
</feature>
<dbReference type="InParanoid" id="A0A1Q3D5V2"/>
<name>A0A1Q3D5V2_CEPFO</name>
<feature type="domain" description="DUF7610" evidence="2">
    <location>
        <begin position="8"/>
        <end position="83"/>
    </location>
</feature>
<protein>
    <recommendedName>
        <fullName evidence="2">DUF7610 domain-containing protein</fullName>
    </recommendedName>
</protein>
<sequence>MTKNYTILRRKLQELETKLDEAVSLPQQEHTQFDAQDIEQSFVFLKNLLSAEIALHPSKPRHLNHMDNRLTELETSFHKWVTSKTLTDDDHIETVSTCSCTESCLNDDGEASAVSGSLGFEETEMYLEDLHVEEKLPMEMVCLEAKRDVKREEKKVMLVGTYCGVMASGVVVGVALMGLVMVKFSGCFHYVEYGSFMTPT</sequence>
<dbReference type="Pfam" id="PF24583">
    <property type="entry name" value="DUF7610"/>
    <property type="match status" value="1"/>
</dbReference>